<dbReference type="InterPro" id="IPR012951">
    <property type="entry name" value="BBE"/>
</dbReference>
<feature type="domain" description="FAD-binding PCMH-type" evidence="4">
    <location>
        <begin position="134"/>
        <end position="320"/>
    </location>
</feature>
<dbReference type="InterPro" id="IPR036318">
    <property type="entry name" value="FAD-bd_PCMH-like_sf"/>
</dbReference>
<proteinExistence type="inferred from homology"/>
<protein>
    <submittedName>
        <fullName evidence="5">FAD binding domain-containing protein</fullName>
    </submittedName>
</protein>
<dbReference type="InterPro" id="IPR016166">
    <property type="entry name" value="FAD-bd_PCMH"/>
</dbReference>
<dbReference type="PANTHER" id="PTHR13878">
    <property type="entry name" value="GULONOLACTONE OXIDASE"/>
    <property type="match status" value="1"/>
</dbReference>
<evidence type="ECO:0000256" key="1">
    <source>
        <dbReference type="ARBA" id="ARBA00005466"/>
    </source>
</evidence>
<dbReference type="AlphaFoldDB" id="A0A9P3GRB4"/>
<evidence type="ECO:0000256" key="2">
    <source>
        <dbReference type="ARBA" id="ARBA00023002"/>
    </source>
</evidence>
<accession>A0A9P3GRB4</accession>
<dbReference type="InterPro" id="IPR050432">
    <property type="entry name" value="FAD-linked_Oxidoreductases_BP"/>
</dbReference>
<dbReference type="InterPro" id="IPR006094">
    <property type="entry name" value="Oxid_FAD_bind_N"/>
</dbReference>
<dbReference type="GO" id="GO:0016491">
    <property type="term" value="F:oxidoreductase activity"/>
    <property type="evidence" value="ECO:0007669"/>
    <property type="project" value="UniProtKB-KW"/>
</dbReference>
<dbReference type="OrthoDB" id="9983560at2759"/>
<dbReference type="SUPFAM" id="SSF56176">
    <property type="entry name" value="FAD-binding/transporter-associated domain-like"/>
    <property type="match status" value="1"/>
</dbReference>
<keyword evidence="2" id="KW-0560">Oxidoreductase</keyword>
<dbReference type="InterPro" id="IPR016169">
    <property type="entry name" value="FAD-bd_PCMH_sub2"/>
</dbReference>
<dbReference type="GO" id="GO:0071949">
    <property type="term" value="F:FAD binding"/>
    <property type="evidence" value="ECO:0007669"/>
    <property type="project" value="InterPro"/>
</dbReference>
<keyword evidence="3" id="KW-0732">Signal</keyword>
<sequence length="603" mass="63851">MTTVISPGFKSLSIWFGLACLALLAVPAKSSSNGNCRCLSTEPCWPSSEAFATLEAKLSQPLLAPQQLAKPCYTSPASDECQAAQQQWENGWWRSNNPLSAGGTEHPNWATYVAPDGHIEACYLNTTLGHPCVQGSIPAVGVDARSVGDIQLAVNFAVAHNLRVVVKNTGHDYLGRSTARGAFLIWTHHLKDITYHDTFKPFGASNGTVYHDAITLGSGVQWQEAYDAVFAKGRNIVGGIAPGASVGAAGGWLQGGGHSILSPQHGLGVDNVLEMTVVTSDGKYHVVNAHQEPDLFWALRGGGGGTWGVVVSVTYQTHPSEAILTAFFMASPDTSTPGGAQAADASFRALFTELVRVTPAMTDAGWAGYAILEPNVTTAQLGLRFAYVAPASATGAQGVMQDFFAAARRLTSGALSVQIASVAAMPSFGDWETKYVRGTSGQVGESIEVGSRLLPRDLLVRDHAAVADAVLGLQPAFTGVYLVAGGAVSKVDPDSAAVNPAWRDALVHLFFAKGWAEGASFDVINAVRGQIKAGEAALHALTPGGGTYFNEASLYEPNFQRTFWGSHYDRLRAIKKQYDPVSLFVVPEGVGSEDWDADLNCRL</sequence>
<comment type="caution">
    <text evidence="5">The sequence shown here is derived from an EMBL/GenBank/DDBJ whole genome shotgun (WGS) entry which is preliminary data.</text>
</comment>
<gene>
    <name evidence="5" type="ORF">PsYK624_167040</name>
</gene>
<dbReference type="Gene3D" id="3.30.465.10">
    <property type="match status" value="2"/>
</dbReference>
<evidence type="ECO:0000256" key="3">
    <source>
        <dbReference type="SAM" id="SignalP"/>
    </source>
</evidence>
<dbReference type="EMBL" id="BPQB01000152">
    <property type="protein sequence ID" value="GJF00416.1"/>
    <property type="molecule type" value="Genomic_DNA"/>
</dbReference>
<name>A0A9P3GRB4_9APHY</name>
<evidence type="ECO:0000313" key="5">
    <source>
        <dbReference type="EMBL" id="GJF00416.1"/>
    </source>
</evidence>
<evidence type="ECO:0000259" key="4">
    <source>
        <dbReference type="PROSITE" id="PS51387"/>
    </source>
</evidence>
<evidence type="ECO:0000313" key="6">
    <source>
        <dbReference type="Proteomes" id="UP000703269"/>
    </source>
</evidence>
<dbReference type="Pfam" id="PF01565">
    <property type="entry name" value="FAD_binding_4"/>
    <property type="match status" value="1"/>
</dbReference>
<reference evidence="5 6" key="1">
    <citation type="submission" date="2021-08" db="EMBL/GenBank/DDBJ databases">
        <title>Draft Genome Sequence of Phanerochaete sordida strain YK-624.</title>
        <authorList>
            <person name="Mori T."/>
            <person name="Dohra H."/>
            <person name="Suzuki T."/>
            <person name="Kawagishi H."/>
            <person name="Hirai H."/>
        </authorList>
    </citation>
    <scope>NUCLEOTIDE SEQUENCE [LARGE SCALE GENOMIC DNA]</scope>
    <source>
        <strain evidence="5 6">YK-624</strain>
    </source>
</reference>
<feature type="signal peptide" evidence="3">
    <location>
        <begin position="1"/>
        <end position="30"/>
    </location>
</feature>
<dbReference type="Pfam" id="PF08031">
    <property type="entry name" value="BBE"/>
    <property type="match status" value="1"/>
</dbReference>
<keyword evidence="6" id="KW-1185">Reference proteome</keyword>
<dbReference type="Proteomes" id="UP000703269">
    <property type="component" value="Unassembled WGS sequence"/>
</dbReference>
<comment type="similarity">
    <text evidence="1">Belongs to the oxygen-dependent FAD-linked oxidoreductase family.</text>
</comment>
<organism evidence="5 6">
    <name type="scientific">Phanerochaete sordida</name>
    <dbReference type="NCBI Taxonomy" id="48140"/>
    <lineage>
        <taxon>Eukaryota</taxon>
        <taxon>Fungi</taxon>
        <taxon>Dikarya</taxon>
        <taxon>Basidiomycota</taxon>
        <taxon>Agaricomycotina</taxon>
        <taxon>Agaricomycetes</taxon>
        <taxon>Polyporales</taxon>
        <taxon>Phanerochaetaceae</taxon>
        <taxon>Phanerochaete</taxon>
    </lineage>
</organism>
<dbReference type="PROSITE" id="PS51387">
    <property type="entry name" value="FAD_PCMH"/>
    <property type="match status" value="1"/>
</dbReference>
<feature type="chain" id="PRO_5040489262" evidence="3">
    <location>
        <begin position="31"/>
        <end position="603"/>
    </location>
</feature>
<dbReference type="PANTHER" id="PTHR13878:SF91">
    <property type="entry name" value="FAD BINDING DOMAIN PROTEIN (AFU_ORTHOLOGUE AFUA_6G12070)-RELATED"/>
    <property type="match status" value="1"/>
</dbReference>